<dbReference type="InterPro" id="IPR050416">
    <property type="entry name" value="FAD-linked_Oxidoreductase"/>
</dbReference>
<dbReference type="InterPro" id="IPR016169">
    <property type="entry name" value="FAD-bd_PCMH_sub2"/>
</dbReference>
<organism evidence="6 7">
    <name type="scientific">Tetradesmus obliquus</name>
    <name type="common">Green alga</name>
    <name type="synonym">Acutodesmus obliquus</name>
    <dbReference type="NCBI Taxonomy" id="3088"/>
    <lineage>
        <taxon>Eukaryota</taxon>
        <taxon>Viridiplantae</taxon>
        <taxon>Chlorophyta</taxon>
        <taxon>core chlorophytes</taxon>
        <taxon>Chlorophyceae</taxon>
        <taxon>CS clade</taxon>
        <taxon>Sphaeropleales</taxon>
        <taxon>Scenedesmaceae</taxon>
        <taxon>Tetradesmus</taxon>
    </lineage>
</organism>
<dbReference type="EMBL" id="FNXT01000268">
    <property type="protein sequence ID" value="SZX62855.1"/>
    <property type="molecule type" value="Genomic_DNA"/>
</dbReference>
<sequence length="319" mass="35804">MLNDSASSHPDLFWAIRGGGANYGIVTRWEYEAAPYPELVSYGSLEWGPSAKNLTRLLQAFNRWQPWLLPEDVARVHIAMFWDEVMLEVYCWCPEQQMQQLLATFPYAQAGLPAPNLIVLRSWNYSAYMLSSSVTNCYGAAQWGWENISSTAAVTQAEHAWREAHTQGSWRFHGGSAVFMGAISDDQLANFSTIAMDRISNPKSFTRAVMVAAGGVQRRMASNATGFGYRMMTQQLEIGTQARDAKDAAWVDAVLEALMPSSKGQRFCNHHENDFQCLGEEQKPWKSYFGYNAALLLVIKAQYDPQQRINGMSCAALNR</sequence>
<dbReference type="PANTHER" id="PTHR42973:SF39">
    <property type="entry name" value="FAD-BINDING PCMH-TYPE DOMAIN-CONTAINING PROTEIN"/>
    <property type="match status" value="1"/>
</dbReference>
<dbReference type="GO" id="GO:0016491">
    <property type="term" value="F:oxidoreductase activity"/>
    <property type="evidence" value="ECO:0007669"/>
    <property type="project" value="UniProtKB-KW"/>
</dbReference>
<comment type="cofactor">
    <cofactor evidence="1">
        <name>FAD</name>
        <dbReference type="ChEBI" id="CHEBI:57692"/>
    </cofactor>
</comment>
<dbReference type="AlphaFoldDB" id="A0A383VBB1"/>
<comment type="similarity">
    <text evidence="2">Belongs to the oxygen-dependent FAD-linked oxidoreductase family.</text>
</comment>
<protein>
    <recommendedName>
        <fullName evidence="8">Berberine/berberine-like domain-containing protein</fullName>
    </recommendedName>
</protein>
<evidence type="ECO:0000256" key="3">
    <source>
        <dbReference type="ARBA" id="ARBA00022630"/>
    </source>
</evidence>
<evidence type="ECO:0000256" key="4">
    <source>
        <dbReference type="ARBA" id="ARBA00022827"/>
    </source>
</evidence>
<keyword evidence="7" id="KW-1185">Reference proteome</keyword>
<reference evidence="6 7" key="1">
    <citation type="submission" date="2016-10" db="EMBL/GenBank/DDBJ databases">
        <authorList>
            <person name="Cai Z."/>
        </authorList>
    </citation>
    <scope>NUCLEOTIDE SEQUENCE [LARGE SCALE GENOMIC DNA]</scope>
</reference>
<dbReference type="PANTHER" id="PTHR42973">
    <property type="entry name" value="BINDING OXIDOREDUCTASE, PUTATIVE (AFU_ORTHOLOGUE AFUA_1G17690)-RELATED"/>
    <property type="match status" value="1"/>
</dbReference>
<keyword evidence="3" id="KW-0285">Flavoprotein</keyword>
<dbReference type="Gene3D" id="3.30.465.10">
    <property type="match status" value="1"/>
</dbReference>
<gene>
    <name evidence="6" type="ORF">BQ4739_LOCUS3433</name>
</gene>
<dbReference type="Gene3D" id="3.40.462.20">
    <property type="match status" value="1"/>
</dbReference>
<evidence type="ECO:0000313" key="7">
    <source>
        <dbReference type="Proteomes" id="UP000256970"/>
    </source>
</evidence>
<evidence type="ECO:0008006" key="8">
    <source>
        <dbReference type="Google" id="ProtNLM"/>
    </source>
</evidence>
<dbReference type="GO" id="GO:0050660">
    <property type="term" value="F:flavin adenine dinucleotide binding"/>
    <property type="evidence" value="ECO:0007669"/>
    <property type="project" value="InterPro"/>
</dbReference>
<dbReference type="Proteomes" id="UP000256970">
    <property type="component" value="Unassembled WGS sequence"/>
</dbReference>
<evidence type="ECO:0000256" key="2">
    <source>
        <dbReference type="ARBA" id="ARBA00005466"/>
    </source>
</evidence>
<evidence type="ECO:0000313" key="6">
    <source>
        <dbReference type="EMBL" id="SZX62855.1"/>
    </source>
</evidence>
<evidence type="ECO:0000256" key="5">
    <source>
        <dbReference type="ARBA" id="ARBA00023002"/>
    </source>
</evidence>
<keyword evidence="4" id="KW-0274">FAD</keyword>
<keyword evidence="5" id="KW-0560">Oxidoreductase</keyword>
<evidence type="ECO:0000256" key="1">
    <source>
        <dbReference type="ARBA" id="ARBA00001974"/>
    </source>
</evidence>
<dbReference type="InterPro" id="IPR036318">
    <property type="entry name" value="FAD-bd_PCMH-like_sf"/>
</dbReference>
<dbReference type="SUPFAM" id="SSF56176">
    <property type="entry name" value="FAD-binding/transporter-associated domain-like"/>
    <property type="match status" value="1"/>
</dbReference>
<proteinExistence type="inferred from homology"/>
<accession>A0A383VBB1</accession>
<name>A0A383VBB1_TETOB</name>